<reference evidence="1 2" key="1">
    <citation type="submission" date="2005-09" db="EMBL/GenBank/DDBJ databases">
        <authorList>
            <person name="Mural R.J."/>
            <person name="Li P.W."/>
            <person name="Adams M.D."/>
            <person name="Amanatides P.G."/>
            <person name="Baden-Tillson H."/>
            <person name="Barnstead M."/>
            <person name="Chin S.H."/>
            <person name="Dew I."/>
            <person name="Evans C.A."/>
            <person name="Ferriera S."/>
            <person name="Flanigan M."/>
            <person name="Fosler C."/>
            <person name="Glodek A."/>
            <person name="Gu Z."/>
            <person name="Holt R.A."/>
            <person name="Jennings D."/>
            <person name="Kraft C.L."/>
            <person name="Lu F."/>
            <person name="Nguyen T."/>
            <person name="Nusskern D.R."/>
            <person name="Pfannkoch C.M."/>
            <person name="Sitter C."/>
            <person name="Sutton G.G."/>
            <person name="Venter J.C."/>
            <person name="Wang Z."/>
            <person name="Woodage T."/>
            <person name="Zheng X.H."/>
            <person name="Zhong F."/>
        </authorList>
    </citation>
    <scope>NUCLEOTIDE SEQUENCE [LARGE SCALE GENOMIC DNA]</scope>
    <source>
        <strain>BN</strain>
        <strain evidence="2">Sprague-Dawley</strain>
    </source>
</reference>
<sequence>MSQEHIQVCHSARESFCQVKDVCHGVRKNFIIILRSIFHLLQGKT</sequence>
<accession>A6INL8</accession>
<name>A6INL8_RAT</name>
<dbReference type="Proteomes" id="UP000234681">
    <property type="component" value="Chromosome 9"/>
</dbReference>
<proteinExistence type="predicted"/>
<evidence type="ECO:0000313" key="1">
    <source>
        <dbReference type="EMBL" id="EDL99192.1"/>
    </source>
</evidence>
<dbReference type="AlphaFoldDB" id="A6INL8"/>
<protein>
    <submittedName>
        <fullName evidence="1">RCG22483, isoform CRA_a</fullName>
    </submittedName>
</protein>
<evidence type="ECO:0000313" key="2">
    <source>
        <dbReference type="Proteomes" id="UP000234681"/>
    </source>
</evidence>
<dbReference type="EMBL" id="CH473965">
    <property type="protein sequence ID" value="EDL99192.1"/>
    <property type="molecule type" value="Genomic_DNA"/>
</dbReference>
<organism evidence="1 2">
    <name type="scientific">Rattus norvegicus</name>
    <name type="common">Rat</name>
    <dbReference type="NCBI Taxonomy" id="10116"/>
    <lineage>
        <taxon>Eukaryota</taxon>
        <taxon>Metazoa</taxon>
        <taxon>Chordata</taxon>
        <taxon>Craniata</taxon>
        <taxon>Vertebrata</taxon>
        <taxon>Euteleostomi</taxon>
        <taxon>Mammalia</taxon>
        <taxon>Eutheria</taxon>
        <taxon>Euarchontoglires</taxon>
        <taxon>Glires</taxon>
        <taxon>Rodentia</taxon>
        <taxon>Myomorpha</taxon>
        <taxon>Muroidea</taxon>
        <taxon>Muridae</taxon>
        <taxon>Murinae</taxon>
        <taxon>Rattus</taxon>
    </lineage>
</organism>
<gene>
    <name evidence="1" type="ORF">rCG_22483</name>
</gene>